<dbReference type="Pfam" id="PF00226">
    <property type="entry name" value="DnaJ"/>
    <property type="match status" value="1"/>
</dbReference>
<dbReference type="AlphaFoldDB" id="A0AAV0ZJE1"/>
<evidence type="ECO:0000313" key="4">
    <source>
        <dbReference type="Proteomes" id="UP001157006"/>
    </source>
</evidence>
<dbReference type="PRINTS" id="PR00625">
    <property type="entry name" value="JDOMAIN"/>
</dbReference>
<feature type="region of interest" description="Disordered" evidence="1">
    <location>
        <begin position="170"/>
        <end position="195"/>
    </location>
</feature>
<dbReference type="PANTHER" id="PTHR45090">
    <property type="entry name" value="CHAPERONE PROTEIN DNAJ 20 CHLOROPLASTIC"/>
    <property type="match status" value="1"/>
</dbReference>
<dbReference type="Gene3D" id="1.10.287.110">
    <property type="entry name" value="DnaJ domain"/>
    <property type="match status" value="1"/>
</dbReference>
<dbReference type="SUPFAM" id="SSF46565">
    <property type="entry name" value="Chaperone J-domain"/>
    <property type="match status" value="1"/>
</dbReference>
<dbReference type="InterPro" id="IPR001623">
    <property type="entry name" value="DnaJ_domain"/>
</dbReference>
<proteinExistence type="predicted"/>
<accession>A0AAV0ZJE1</accession>
<dbReference type="PROSITE" id="PS50076">
    <property type="entry name" value="DNAJ_2"/>
    <property type="match status" value="1"/>
</dbReference>
<dbReference type="SMART" id="SM00271">
    <property type="entry name" value="DnaJ"/>
    <property type="match status" value="1"/>
</dbReference>
<feature type="compositionally biased region" description="Basic and acidic residues" evidence="1">
    <location>
        <begin position="170"/>
        <end position="181"/>
    </location>
</feature>
<sequence>MNYCNRITIQPTVAPNSLTYPRIRPNFVKLQIQNYGSSSLLKIKASINNDNNNFVSSKSELTLYEVLGISESVSIVELKRAYKQKARKCHPDLSPPDQVKEYTKRFIMVREAYEMLSDPVTRAIYDRDLAKGISFAFSTSRRYCHRSHYDQVSEEKKKWKRQWESQLAELEKKSDGKKDKGNMAWAARVRQRSNH</sequence>
<evidence type="ECO:0000259" key="2">
    <source>
        <dbReference type="PROSITE" id="PS50076"/>
    </source>
</evidence>
<evidence type="ECO:0000256" key="1">
    <source>
        <dbReference type="SAM" id="MobiDB-lite"/>
    </source>
</evidence>
<dbReference type="GO" id="GO:0009507">
    <property type="term" value="C:chloroplast"/>
    <property type="evidence" value="ECO:0007669"/>
    <property type="project" value="EnsemblPlants"/>
</dbReference>
<gene>
    <name evidence="3" type="ORF">VFH_II107160</name>
</gene>
<dbReference type="Proteomes" id="UP001157006">
    <property type="component" value="Chromosome 2"/>
</dbReference>
<dbReference type="EMBL" id="OX451737">
    <property type="protein sequence ID" value="CAI8597996.1"/>
    <property type="molecule type" value="Genomic_DNA"/>
</dbReference>
<dbReference type="InterPro" id="IPR018253">
    <property type="entry name" value="DnaJ_domain_CS"/>
</dbReference>
<organism evidence="3 4">
    <name type="scientific">Vicia faba</name>
    <name type="common">Broad bean</name>
    <name type="synonym">Faba vulgaris</name>
    <dbReference type="NCBI Taxonomy" id="3906"/>
    <lineage>
        <taxon>Eukaryota</taxon>
        <taxon>Viridiplantae</taxon>
        <taxon>Streptophyta</taxon>
        <taxon>Embryophyta</taxon>
        <taxon>Tracheophyta</taxon>
        <taxon>Spermatophyta</taxon>
        <taxon>Magnoliopsida</taxon>
        <taxon>eudicotyledons</taxon>
        <taxon>Gunneridae</taxon>
        <taxon>Pentapetalae</taxon>
        <taxon>rosids</taxon>
        <taxon>fabids</taxon>
        <taxon>Fabales</taxon>
        <taxon>Fabaceae</taxon>
        <taxon>Papilionoideae</taxon>
        <taxon>50 kb inversion clade</taxon>
        <taxon>NPAAA clade</taxon>
        <taxon>Hologalegina</taxon>
        <taxon>IRL clade</taxon>
        <taxon>Fabeae</taxon>
        <taxon>Vicia</taxon>
    </lineage>
</organism>
<dbReference type="InterPro" id="IPR053232">
    <property type="entry name" value="DnaJ_C/III_chloroplastic"/>
</dbReference>
<reference evidence="3 4" key="1">
    <citation type="submission" date="2023-01" db="EMBL/GenBank/DDBJ databases">
        <authorList>
            <person name="Kreplak J."/>
        </authorList>
    </citation>
    <scope>NUCLEOTIDE SEQUENCE [LARGE SCALE GENOMIC DNA]</scope>
</reference>
<dbReference type="InterPro" id="IPR036869">
    <property type="entry name" value="J_dom_sf"/>
</dbReference>
<evidence type="ECO:0000313" key="3">
    <source>
        <dbReference type="EMBL" id="CAI8597996.1"/>
    </source>
</evidence>
<dbReference type="GO" id="GO:0005634">
    <property type="term" value="C:nucleus"/>
    <property type="evidence" value="ECO:0007669"/>
    <property type="project" value="EnsemblPlants"/>
</dbReference>
<dbReference type="GO" id="GO:0006457">
    <property type="term" value="P:protein folding"/>
    <property type="evidence" value="ECO:0007669"/>
    <property type="project" value="EnsemblPlants"/>
</dbReference>
<protein>
    <recommendedName>
        <fullName evidence="2">J domain-containing protein</fullName>
    </recommendedName>
</protein>
<keyword evidence="4" id="KW-1185">Reference proteome</keyword>
<dbReference type="CDD" id="cd06257">
    <property type="entry name" value="DnaJ"/>
    <property type="match status" value="1"/>
</dbReference>
<feature type="domain" description="J" evidence="2">
    <location>
        <begin position="62"/>
        <end position="129"/>
    </location>
</feature>
<dbReference type="GO" id="GO:0010322">
    <property type="term" value="P:regulation of isopentenyl diphosphate biosynthetic process, methylerythritol 4-phosphate pathway"/>
    <property type="evidence" value="ECO:0007669"/>
    <property type="project" value="EnsemblPlants"/>
</dbReference>
<dbReference type="PANTHER" id="PTHR45090:SF4">
    <property type="entry name" value="J DOMAIN-CONTAINING PROTEIN"/>
    <property type="match status" value="1"/>
</dbReference>
<dbReference type="PROSITE" id="PS00636">
    <property type="entry name" value="DNAJ_1"/>
    <property type="match status" value="1"/>
</dbReference>
<name>A0AAV0ZJE1_VICFA</name>